<protein>
    <submittedName>
        <fullName evidence="1">Uncharacterized protein</fullName>
    </submittedName>
</protein>
<dbReference type="Gene3D" id="1.20.120.140">
    <property type="entry name" value="Signal recognition particle SRP54, nucleotide-binding domain"/>
    <property type="match status" value="1"/>
</dbReference>
<evidence type="ECO:0000313" key="2">
    <source>
        <dbReference type="Proteomes" id="UP001472677"/>
    </source>
</evidence>
<evidence type="ECO:0000313" key="1">
    <source>
        <dbReference type="EMBL" id="KAK8563398.1"/>
    </source>
</evidence>
<dbReference type="Proteomes" id="UP001472677">
    <property type="component" value="Unassembled WGS sequence"/>
</dbReference>
<dbReference type="EMBL" id="JBBPBM010000011">
    <property type="protein sequence ID" value="KAK8563398.1"/>
    <property type="molecule type" value="Genomic_DNA"/>
</dbReference>
<gene>
    <name evidence="1" type="ORF">V6N12_035546</name>
</gene>
<dbReference type="InterPro" id="IPR042101">
    <property type="entry name" value="SRP54_N_sf"/>
</dbReference>
<accession>A0ABR2EN24</accession>
<keyword evidence="2" id="KW-1185">Reference proteome</keyword>
<reference evidence="1 2" key="1">
    <citation type="journal article" date="2024" name="G3 (Bethesda)">
        <title>Genome assembly of Hibiscus sabdariffa L. provides insights into metabolisms of medicinal natural products.</title>
        <authorList>
            <person name="Kim T."/>
        </authorList>
    </citation>
    <scope>NUCLEOTIDE SEQUENCE [LARGE SCALE GENOMIC DNA]</scope>
    <source>
        <strain evidence="1">TK-2024</strain>
        <tissue evidence="1">Old leaves</tissue>
    </source>
</reference>
<sequence length="103" mass="11435">MTICRREVRGVVRAEMFSLLMSGLKLLGQSLKEKMSLRVVRRLVQAVGVGIIRGVKPDQQLVKILHDELMKLMGGEVSEPILLKSGPTVILFVGLQSTNNYLC</sequence>
<comment type="caution">
    <text evidence="1">The sequence shown here is derived from an EMBL/GenBank/DDBJ whole genome shotgun (WGS) entry which is preliminary data.</text>
</comment>
<proteinExistence type="predicted"/>
<organism evidence="1 2">
    <name type="scientific">Hibiscus sabdariffa</name>
    <name type="common">roselle</name>
    <dbReference type="NCBI Taxonomy" id="183260"/>
    <lineage>
        <taxon>Eukaryota</taxon>
        <taxon>Viridiplantae</taxon>
        <taxon>Streptophyta</taxon>
        <taxon>Embryophyta</taxon>
        <taxon>Tracheophyta</taxon>
        <taxon>Spermatophyta</taxon>
        <taxon>Magnoliopsida</taxon>
        <taxon>eudicotyledons</taxon>
        <taxon>Gunneridae</taxon>
        <taxon>Pentapetalae</taxon>
        <taxon>rosids</taxon>
        <taxon>malvids</taxon>
        <taxon>Malvales</taxon>
        <taxon>Malvaceae</taxon>
        <taxon>Malvoideae</taxon>
        <taxon>Hibiscus</taxon>
    </lineage>
</organism>
<dbReference type="SUPFAM" id="SSF47364">
    <property type="entry name" value="Domain of the SRP/SRP receptor G-proteins"/>
    <property type="match status" value="1"/>
</dbReference>
<dbReference type="InterPro" id="IPR036225">
    <property type="entry name" value="SRP/SRP_N"/>
</dbReference>
<name>A0ABR2EN24_9ROSI</name>